<dbReference type="Proteomes" id="UP000035682">
    <property type="component" value="Unplaced"/>
</dbReference>
<comment type="subcellular location">
    <subcellularLocation>
        <location evidence="2">Cell membrane</location>
    </subcellularLocation>
    <subcellularLocation>
        <location evidence="3">Membrane</location>
        <topology evidence="3">Single-pass type I membrane protein</topology>
    </subcellularLocation>
</comment>
<dbReference type="SUPFAM" id="SSF53822">
    <property type="entry name" value="Periplasmic binding protein-like I"/>
    <property type="match status" value="1"/>
</dbReference>
<feature type="domain" description="Protein kinase" evidence="18">
    <location>
        <begin position="534"/>
        <end position="821"/>
    </location>
</feature>
<dbReference type="RefSeq" id="XP_024509509.1">
    <property type="nucleotide sequence ID" value="XM_024643887.1"/>
</dbReference>
<dbReference type="Pfam" id="PF01094">
    <property type="entry name" value="ANF_receptor"/>
    <property type="match status" value="1"/>
</dbReference>
<keyword evidence="9 17" id="KW-1133">Transmembrane helix</keyword>
<dbReference type="GO" id="GO:0005886">
    <property type="term" value="C:plasma membrane"/>
    <property type="evidence" value="ECO:0007669"/>
    <property type="project" value="UniProtKB-SubCell"/>
</dbReference>
<dbReference type="PROSITE" id="PS50011">
    <property type="entry name" value="PROTEIN_KINASE_DOM"/>
    <property type="match status" value="1"/>
</dbReference>
<dbReference type="GO" id="GO:0035556">
    <property type="term" value="P:intracellular signal transduction"/>
    <property type="evidence" value="ECO:0007669"/>
    <property type="project" value="InterPro"/>
</dbReference>
<evidence type="ECO:0000256" key="10">
    <source>
        <dbReference type="ARBA" id="ARBA00023136"/>
    </source>
</evidence>
<evidence type="ECO:0000313" key="23">
    <source>
        <dbReference type="WormBase" id="SRAE_2000494300"/>
    </source>
</evidence>
<evidence type="ECO:0000256" key="7">
    <source>
        <dbReference type="ARBA" id="ARBA00022729"/>
    </source>
</evidence>
<dbReference type="GeneID" id="36382683"/>
<proteinExistence type="inferred from homology"/>
<evidence type="ECO:0000313" key="22">
    <source>
        <dbReference type="WBParaSite" id="SRAE_2000494300.1"/>
    </source>
</evidence>
<evidence type="ECO:0000256" key="14">
    <source>
        <dbReference type="ARBA" id="ARBA00023293"/>
    </source>
</evidence>
<dbReference type="OrthoDB" id="1890790at2759"/>
<comment type="catalytic activity">
    <reaction evidence="1 16">
        <text>GTP = 3',5'-cyclic GMP + diphosphate</text>
        <dbReference type="Rhea" id="RHEA:13665"/>
        <dbReference type="ChEBI" id="CHEBI:33019"/>
        <dbReference type="ChEBI" id="CHEBI:37565"/>
        <dbReference type="ChEBI" id="CHEBI:57746"/>
        <dbReference type="EC" id="4.6.1.2"/>
    </reaction>
</comment>
<dbReference type="InterPro" id="IPR001054">
    <property type="entry name" value="A/G_cyclase"/>
</dbReference>
<dbReference type="Pfam" id="PF00211">
    <property type="entry name" value="Guanylate_cyc"/>
    <property type="match status" value="1"/>
</dbReference>
<keyword evidence="12" id="KW-0325">Glycoprotein</keyword>
<evidence type="ECO:0000256" key="12">
    <source>
        <dbReference type="ARBA" id="ARBA00023180"/>
    </source>
</evidence>
<dbReference type="GO" id="GO:0007168">
    <property type="term" value="P:receptor guanylyl cyclase signaling pathway"/>
    <property type="evidence" value="ECO:0007669"/>
    <property type="project" value="TreeGrafter"/>
</dbReference>
<dbReference type="GO" id="GO:0001653">
    <property type="term" value="F:peptide receptor activity"/>
    <property type="evidence" value="ECO:0007669"/>
    <property type="project" value="TreeGrafter"/>
</dbReference>
<evidence type="ECO:0000313" key="20">
    <source>
        <dbReference type="EMBL" id="CEF70310.1"/>
    </source>
</evidence>
<evidence type="ECO:0000313" key="21">
    <source>
        <dbReference type="Proteomes" id="UP000035682"/>
    </source>
</evidence>
<dbReference type="CDD" id="cd06352">
    <property type="entry name" value="PBP1_NPR_GC-like"/>
    <property type="match status" value="1"/>
</dbReference>
<dbReference type="WBParaSite" id="SRAE_2000494300.1">
    <property type="protein sequence ID" value="SRAE_2000494300.1"/>
    <property type="gene ID" value="WBGene00265190"/>
</dbReference>
<dbReference type="Gene3D" id="3.40.50.2300">
    <property type="match status" value="2"/>
</dbReference>
<keyword evidence="10 17" id="KW-0472">Membrane</keyword>
<evidence type="ECO:0000256" key="2">
    <source>
        <dbReference type="ARBA" id="ARBA00004236"/>
    </source>
</evidence>
<dbReference type="GO" id="GO:0005524">
    <property type="term" value="F:ATP binding"/>
    <property type="evidence" value="ECO:0007669"/>
    <property type="project" value="InterPro"/>
</dbReference>
<dbReference type="PROSITE" id="PS50125">
    <property type="entry name" value="GUANYLATE_CYCLASE_2"/>
    <property type="match status" value="1"/>
</dbReference>
<dbReference type="PANTHER" id="PTHR11920:SF495">
    <property type="entry name" value="RECEPTOR-TYPE GUANYLATE CYCLASE GCY-7"/>
    <property type="match status" value="1"/>
</dbReference>
<evidence type="ECO:0000256" key="15">
    <source>
        <dbReference type="RuleBase" id="RU000405"/>
    </source>
</evidence>
<dbReference type="PANTHER" id="PTHR11920">
    <property type="entry name" value="GUANYLYL CYCLASE"/>
    <property type="match status" value="1"/>
</dbReference>
<accession>A0A090N098</accession>
<dbReference type="EMBL" id="LN609529">
    <property type="protein sequence ID" value="CEF70310.1"/>
    <property type="molecule type" value="Genomic_DNA"/>
</dbReference>
<dbReference type="InterPro" id="IPR029787">
    <property type="entry name" value="Nucleotide_cyclase"/>
</dbReference>
<evidence type="ECO:0000256" key="17">
    <source>
        <dbReference type="SAM" id="Phobius"/>
    </source>
</evidence>
<reference evidence="20 21" key="1">
    <citation type="submission" date="2014-09" db="EMBL/GenBank/DDBJ databases">
        <authorList>
            <person name="Martin A.A."/>
        </authorList>
    </citation>
    <scope>NUCLEOTIDE SEQUENCE</scope>
    <source>
        <strain evidence="21">ED321</strain>
        <strain evidence="20">ED321 Heterogonic</strain>
    </source>
</reference>
<dbReference type="GO" id="GO:0004383">
    <property type="term" value="F:guanylate cyclase activity"/>
    <property type="evidence" value="ECO:0007669"/>
    <property type="project" value="UniProtKB-EC"/>
</dbReference>
<dbReference type="SMART" id="SM00044">
    <property type="entry name" value="CYCc"/>
    <property type="match status" value="1"/>
</dbReference>
<dbReference type="InterPro" id="IPR011009">
    <property type="entry name" value="Kinase-like_dom_sf"/>
</dbReference>
<dbReference type="WormBase" id="SRAE_2000494300">
    <property type="protein sequence ID" value="SRP02508"/>
    <property type="gene ID" value="WBGene00265190"/>
</dbReference>
<dbReference type="InterPro" id="IPR028082">
    <property type="entry name" value="Peripla_BP_I"/>
</dbReference>
<evidence type="ECO:0000256" key="9">
    <source>
        <dbReference type="ARBA" id="ARBA00022989"/>
    </source>
</evidence>
<organism evidence="20">
    <name type="scientific">Strongyloides ratti</name>
    <name type="common">Parasitic roundworm</name>
    <dbReference type="NCBI Taxonomy" id="34506"/>
    <lineage>
        <taxon>Eukaryota</taxon>
        <taxon>Metazoa</taxon>
        <taxon>Ecdysozoa</taxon>
        <taxon>Nematoda</taxon>
        <taxon>Chromadorea</taxon>
        <taxon>Rhabditida</taxon>
        <taxon>Tylenchina</taxon>
        <taxon>Panagrolaimomorpha</taxon>
        <taxon>Strongyloidoidea</taxon>
        <taxon>Strongyloididae</taxon>
        <taxon>Strongyloides</taxon>
    </lineage>
</organism>
<dbReference type="AlphaFoldDB" id="A0A090N098"/>
<dbReference type="CDD" id="cd07302">
    <property type="entry name" value="CHD"/>
    <property type="match status" value="1"/>
</dbReference>
<keyword evidence="21" id="KW-1185">Reference proteome</keyword>
<dbReference type="CTD" id="36382683"/>
<name>A0A090N098_STRRB</name>
<protein>
    <recommendedName>
        <fullName evidence="4 16">Guanylate cyclase</fullName>
        <ecNumber evidence="4 16">4.6.1.2</ecNumber>
    </recommendedName>
</protein>
<keyword evidence="11 20" id="KW-0675">Receptor</keyword>
<dbReference type="InterPro" id="IPR001828">
    <property type="entry name" value="ANF_lig-bd_rcpt"/>
</dbReference>
<evidence type="ECO:0000256" key="1">
    <source>
        <dbReference type="ARBA" id="ARBA00001436"/>
    </source>
</evidence>
<comment type="similarity">
    <text evidence="15">Belongs to the adenylyl cyclase class-4/guanylyl cyclase family.</text>
</comment>
<gene>
    <name evidence="20 22 23" type="ORF">SRAE_2000494300</name>
</gene>
<keyword evidence="8" id="KW-0547">Nucleotide-binding</keyword>
<evidence type="ECO:0000259" key="18">
    <source>
        <dbReference type="PROSITE" id="PS50011"/>
    </source>
</evidence>
<evidence type="ECO:0000256" key="3">
    <source>
        <dbReference type="ARBA" id="ARBA00004479"/>
    </source>
</evidence>
<dbReference type="OMA" id="CENYTVM"/>
<dbReference type="GO" id="GO:0004672">
    <property type="term" value="F:protein kinase activity"/>
    <property type="evidence" value="ECO:0007669"/>
    <property type="project" value="InterPro"/>
</dbReference>
<keyword evidence="5" id="KW-1003">Cell membrane</keyword>
<feature type="domain" description="Guanylate cyclase" evidence="19">
    <location>
        <begin position="879"/>
        <end position="1008"/>
    </location>
</feature>
<sequence length="1059" mass="123480">MLNIIIVLILLYQYIYCYNKTNINLGFLFPKNATLLRSTSGFDRSAGVVSLVFDQIKKEKLLPDYNYTFNVFYDECLEYRASSGTYELIKKKNVDVIFGSTCNKAAIRSTLMAKFYNIPTFIWGAVSVSDVADHQRLPNVFSTYAIFISLAFTTINILEEFNWTTVSFIYNTNNYNRCNNMFLDFERALNVTSTKVTIIQSFKTSYQPTYNEYKEFLYKIKDKTRIILSCFDNDIYKRKFLISMYENGLNNDEWIHINMEYKNLGFLTNIKNSLGNYYPFYKDVYNDIPDGKDDIAFIMAQKMLSIDLLRKQLDIVFDDKEILQNVNKWPFYCNDCIINNETTISTYAWYLNDAIYLWASLLNKTLPLYGDEIFNNYTLLHQHCPGTYNGKTGEMKYGPNCIRTAYLVLRGLEKNESSPIYITYNFSSVINFSKKIVVEDLTTTLFANWGNKIPLNIPICGYKGNSCPINIFKDYLKEVIIIGILLLILLIFIIICILYFIWKINHRKEIEMSRWMIPYNNLMKPINEKKEHEQSLNSLISSGSLLSSKKTLNSMKETKKFVFMYLNGEEVVGQKHTINFQISKEEKIELSKLITWEHDNINKFYGMCLDYKYPISLWKFCKKRSLFDVLKMDNFIFDGFFLICLIKDLVEGINFIHNSFLKFHGRLTSKNCLINDRWQLKISDFNSFNFRCKEKFKSKDLLWTAPEILRCENFIGTQEGDIYSFAIICSEILTRKLPWDYENRKENPDEIIYFVKKGGQHILRPDIIISQNIEINTTYITLIKDCWSEEYNKRPTIKQIKLLLKTLNKKSVTNLMDHIFNILEEYSLTLRHEILERTKELEEEQKKIDLLLAKMLPVAVAKQLKIGKIVEPENFDMVTIFFADIVKFTDLSLKCSPIQLITLVNDLFTMFDNLIENYDVYKVETIGDGYLCVSGLPIKNNTHAEVIANLSINFMDICKNFSILHLSKEKITLRIGCNTGPCVAGVVGLSMPRYCLFGDTVNTASRMESNGKSGRIHITESTFFLLNETNKYNLECRGEIIIKGKGIMTTYWLNGYKNN</sequence>
<reference evidence="22" key="2">
    <citation type="submission" date="2020-12" db="UniProtKB">
        <authorList>
            <consortium name="WormBaseParasite"/>
        </authorList>
    </citation>
    <scope>IDENTIFICATION</scope>
</reference>
<dbReference type="InterPro" id="IPR000719">
    <property type="entry name" value="Prot_kinase_dom"/>
</dbReference>
<evidence type="ECO:0000256" key="8">
    <source>
        <dbReference type="ARBA" id="ARBA00022741"/>
    </source>
</evidence>
<evidence type="ECO:0000256" key="11">
    <source>
        <dbReference type="ARBA" id="ARBA00023170"/>
    </source>
</evidence>
<dbReference type="GO" id="GO:0007606">
    <property type="term" value="P:sensory perception of chemical stimulus"/>
    <property type="evidence" value="ECO:0007669"/>
    <property type="project" value="UniProtKB-ARBA"/>
</dbReference>
<evidence type="ECO:0000256" key="5">
    <source>
        <dbReference type="ARBA" id="ARBA00022475"/>
    </source>
</evidence>
<keyword evidence="6 17" id="KW-0812">Transmembrane</keyword>
<dbReference type="PROSITE" id="PS00452">
    <property type="entry name" value="GUANYLATE_CYCLASE_1"/>
    <property type="match status" value="1"/>
</dbReference>
<evidence type="ECO:0000256" key="16">
    <source>
        <dbReference type="RuleBase" id="RU003431"/>
    </source>
</evidence>
<dbReference type="InterPro" id="IPR050401">
    <property type="entry name" value="Cyclic_nucleotide_synthase"/>
</dbReference>
<dbReference type="Pfam" id="PF00069">
    <property type="entry name" value="Pkinase"/>
    <property type="match status" value="1"/>
</dbReference>
<evidence type="ECO:0000256" key="13">
    <source>
        <dbReference type="ARBA" id="ARBA00023239"/>
    </source>
</evidence>
<dbReference type="SUPFAM" id="SSF56112">
    <property type="entry name" value="Protein kinase-like (PK-like)"/>
    <property type="match status" value="1"/>
</dbReference>
<dbReference type="Gene3D" id="1.10.510.10">
    <property type="entry name" value="Transferase(Phosphotransferase) domain 1"/>
    <property type="match status" value="1"/>
</dbReference>
<dbReference type="STRING" id="34506.A0A090N098"/>
<dbReference type="Gene3D" id="3.30.70.1230">
    <property type="entry name" value="Nucleotide cyclase"/>
    <property type="match status" value="1"/>
</dbReference>
<evidence type="ECO:0000256" key="4">
    <source>
        <dbReference type="ARBA" id="ARBA00012202"/>
    </source>
</evidence>
<evidence type="ECO:0000256" key="6">
    <source>
        <dbReference type="ARBA" id="ARBA00022692"/>
    </source>
</evidence>
<keyword evidence="7" id="KW-0732">Signal</keyword>
<dbReference type="SUPFAM" id="SSF55073">
    <property type="entry name" value="Nucleotide cyclase"/>
    <property type="match status" value="1"/>
</dbReference>
<dbReference type="InterPro" id="IPR018297">
    <property type="entry name" value="A/G_cyclase_CS"/>
</dbReference>
<dbReference type="GO" id="GO:0004016">
    <property type="term" value="F:adenylate cyclase activity"/>
    <property type="evidence" value="ECO:0007669"/>
    <property type="project" value="TreeGrafter"/>
</dbReference>
<keyword evidence="13 15" id="KW-0456">Lyase</keyword>
<evidence type="ECO:0000259" key="19">
    <source>
        <dbReference type="PROSITE" id="PS50125"/>
    </source>
</evidence>
<dbReference type="EC" id="4.6.1.2" evidence="4 16"/>
<keyword evidence="14 16" id="KW-0141">cGMP biosynthesis</keyword>
<feature type="transmembrane region" description="Helical" evidence="17">
    <location>
        <begin position="479"/>
        <end position="502"/>
    </location>
</feature>
<dbReference type="FunFam" id="3.30.70.1230:FF:000050">
    <property type="entry name" value="Guanylate cyclase"/>
    <property type="match status" value="1"/>
</dbReference>